<keyword evidence="2" id="KW-1185">Reference proteome</keyword>
<accession>A0ABT8QWR1</accession>
<evidence type="ECO:0000313" key="2">
    <source>
        <dbReference type="Proteomes" id="UP001176021"/>
    </source>
</evidence>
<evidence type="ECO:0000313" key="1">
    <source>
        <dbReference type="EMBL" id="MDO0824944.1"/>
    </source>
</evidence>
<proteinExistence type="predicted"/>
<organism evidence="1 2">
    <name type="scientific">Desulfosporosinus nitroreducens</name>
    <dbReference type="NCBI Taxonomy" id="2018668"/>
    <lineage>
        <taxon>Bacteria</taxon>
        <taxon>Bacillati</taxon>
        <taxon>Bacillota</taxon>
        <taxon>Clostridia</taxon>
        <taxon>Eubacteriales</taxon>
        <taxon>Desulfitobacteriaceae</taxon>
        <taxon>Desulfosporosinus</taxon>
    </lineage>
</organism>
<reference evidence="1" key="1">
    <citation type="submission" date="2022-05" db="EMBL/GenBank/DDBJ databases">
        <title>Expanded diversity of anoxic marine methylotrophy in a Black Sea sulfate reducing microorganism.</title>
        <authorList>
            <person name="Fischer P.Q."/>
            <person name="Stams A.J.M."/>
            <person name="Villanueva L."/>
            <person name="Sousa D.Z."/>
        </authorList>
    </citation>
    <scope>NUCLEOTIDE SEQUENCE</scope>
    <source>
        <strain evidence="1">P130</strain>
    </source>
</reference>
<dbReference type="EMBL" id="JAMJEV010000018">
    <property type="protein sequence ID" value="MDO0824944.1"/>
    <property type="molecule type" value="Genomic_DNA"/>
</dbReference>
<sequence>MTVEYAGDADHCNSCLRWGTCDRRFEFSFEKSPQFFGPIAQGSELAAACINFRKQVELNFALESNLLDRVLHHKKLTVRGQKRVETYLRLADLSRLILGMIHHAGEYFVPKERHQIATTCGAGDLRP</sequence>
<dbReference type="RefSeq" id="WP_302049678.1">
    <property type="nucleotide sequence ID" value="NZ_JAMJEV010000018.1"/>
</dbReference>
<gene>
    <name evidence="1" type="ORF">M8H41_19120</name>
</gene>
<protein>
    <submittedName>
        <fullName evidence="1">Uncharacterized protein</fullName>
    </submittedName>
</protein>
<dbReference type="Proteomes" id="UP001176021">
    <property type="component" value="Unassembled WGS sequence"/>
</dbReference>
<comment type="caution">
    <text evidence="1">The sequence shown here is derived from an EMBL/GenBank/DDBJ whole genome shotgun (WGS) entry which is preliminary data.</text>
</comment>
<name>A0ABT8QWR1_9FIRM</name>